<keyword evidence="5" id="KW-1185">Reference proteome</keyword>
<evidence type="ECO:0000256" key="2">
    <source>
        <dbReference type="SAM" id="MobiDB-lite"/>
    </source>
</evidence>
<evidence type="ECO:0000313" key="5">
    <source>
        <dbReference type="Proteomes" id="UP001597041"/>
    </source>
</evidence>
<name>A0ABW3NM85_9BACI</name>
<dbReference type="EMBL" id="JBHTKK010000030">
    <property type="protein sequence ID" value="MFD1067900.1"/>
    <property type="molecule type" value="Genomic_DNA"/>
</dbReference>
<evidence type="ECO:0000313" key="4">
    <source>
        <dbReference type="EMBL" id="MFD1067900.1"/>
    </source>
</evidence>
<accession>A0ABW3NM85</accession>
<dbReference type="Proteomes" id="UP001597041">
    <property type="component" value="Unassembled WGS sequence"/>
</dbReference>
<feature type="domain" description="LXG" evidence="3">
    <location>
        <begin position="2"/>
        <end position="109"/>
    </location>
</feature>
<gene>
    <name evidence="4" type="ORF">ACFQ19_17975</name>
</gene>
<sequence>MEQHLEAFRSGVDVSETAVIRSNYLQDVQEDVNELYEDLVTQDEIIHDTIQEVSDISSATPPSFSDIADYKTKVMKKLKEVDEDLASFTSTGDETDVQAIMSQIEAAMNRAQTSKGKARFADFEGASQGSDLGKLQAYSHEKKEERSAAVSRMDEENIDEMSMSEIKQAKDAELSDLEDGSGEILNMAYNDLRDGEMDKQTYVEVRDGLKNFDKEYKKGKEDFEVSEILMNYIGGKEKENDVNNKELEALKDLAAYGSSIIAGTTSSAAIAKAAQDKGLSVSEYTKNGKVTYRINASENALKELGVKPDHHAARDFKKQKKSGKPKTALNYPENRTGKQVWSKVGQDAVKNYPEIASYNDKASNWDKFKSVGKATYRGGKDSFTDLNPKNIRSNGTLRTAGKALGPVGVGLNYYGNYNDARAEVLTGAEAYTRATVDTTIDTAVSGGVQAGFTAAGTAFIPIPGVGTAIGAAAGIGMNWLLNQDFGSKGKSVMDRAKGAIHKIKGWFS</sequence>
<protein>
    <submittedName>
        <fullName evidence="4">T7SS effector LXG polymorphic toxin</fullName>
    </submittedName>
</protein>
<comment type="similarity">
    <text evidence="1">In the N-terminal section; belongs to the LXG family.</text>
</comment>
<reference evidence="5" key="1">
    <citation type="journal article" date="2019" name="Int. J. Syst. Evol. Microbiol.">
        <title>The Global Catalogue of Microorganisms (GCM) 10K type strain sequencing project: providing services to taxonomists for standard genome sequencing and annotation.</title>
        <authorList>
            <consortium name="The Broad Institute Genomics Platform"/>
            <consortium name="The Broad Institute Genome Sequencing Center for Infectious Disease"/>
            <person name="Wu L."/>
            <person name="Ma J."/>
        </authorList>
    </citation>
    <scope>NUCLEOTIDE SEQUENCE [LARGE SCALE GENOMIC DNA]</scope>
    <source>
        <strain evidence="5">CCUG 56608</strain>
    </source>
</reference>
<proteinExistence type="inferred from homology"/>
<feature type="region of interest" description="Disordered" evidence="2">
    <location>
        <begin position="308"/>
        <end position="332"/>
    </location>
</feature>
<dbReference type="RefSeq" id="WP_379594064.1">
    <property type="nucleotide sequence ID" value="NZ_JBHTKK010000030.1"/>
</dbReference>
<comment type="caution">
    <text evidence="4">The sequence shown here is derived from an EMBL/GenBank/DDBJ whole genome shotgun (WGS) entry which is preliminary data.</text>
</comment>
<organism evidence="4 5">
    <name type="scientific">Oceanobacillus locisalsi</name>
    <dbReference type="NCBI Taxonomy" id="546107"/>
    <lineage>
        <taxon>Bacteria</taxon>
        <taxon>Bacillati</taxon>
        <taxon>Bacillota</taxon>
        <taxon>Bacilli</taxon>
        <taxon>Bacillales</taxon>
        <taxon>Bacillaceae</taxon>
        <taxon>Oceanobacillus</taxon>
    </lineage>
</organism>
<dbReference type="Pfam" id="PF04740">
    <property type="entry name" value="LXG"/>
    <property type="match status" value="1"/>
</dbReference>
<evidence type="ECO:0000259" key="3">
    <source>
        <dbReference type="Pfam" id="PF04740"/>
    </source>
</evidence>
<evidence type="ECO:0000256" key="1">
    <source>
        <dbReference type="ARBA" id="ARBA00034117"/>
    </source>
</evidence>
<dbReference type="InterPro" id="IPR006829">
    <property type="entry name" value="LXG_dom"/>
</dbReference>